<evidence type="ECO:0000313" key="2">
    <source>
        <dbReference type="EMBL" id="KKK49287.1"/>
    </source>
</evidence>
<dbReference type="AlphaFoldDB" id="A0A0F8VY56"/>
<dbReference type="Pfam" id="PF13692">
    <property type="entry name" value="Glyco_trans_1_4"/>
    <property type="match status" value="1"/>
</dbReference>
<dbReference type="SUPFAM" id="SSF53756">
    <property type="entry name" value="UDP-Glycosyltransferase/glycogen phosphorylase"/>
    <property type="match status" value="1"/>
</dbReference>
<dbReference type="GO" id="GO:0016757">
    <property type="term" value="F:glycosyltransferase activity"/>
    <property type="evidence" value="ECO:0007669"/>
    <property type="project" value="TreeGrafter"/>
</dbReference>
<organism evidence="2">
    <name type="scientific">marine sediment metagenome</name>
    <dbReference type="NCBI Taxonomy" id="412755"/>
    <lineage>
        <taxon>unclassified sequences</taxon>
        <taxon>metagenomes</taxon>
        <taxon>ecological metagenomes</taxon>
    </lineage>
</organism>
<accession>A0A0F8VY56</accession>
<dbReference type="EMBL" id="LAZR01068626">
    <property type="protein sequence ID" value="KKK49287.1"/>
    <property type="molecule type" value="Genomic_DNA"/>
</dbReference>
<gene>
    <name evidence="2" type="ORF">LCGC14_3136590</name>
</gene>
<reference evidence="2" key="1">
    <citation type="journal article" date="2015" name="Nature">
        <title>Complex archaea that bridge the gap between prokaryotes and eukaryotes.</title>
        <authorList>
            <person name="Spang A."/>
            <person name="Saw J.H."/>
            <person name="Jorgensen S.L."/>
            <person name="Zaremba-Niedzwiedzka K."/>
            <person name="Martijn J."/>
            <person name="Lind A.E."/>
            <person name="van Eijk R."/>
            <person name="Schleper C."/>
            <person name="Guy L."/>
            <person name="Ettema T.J."/>
        </authorList>
    </citation>
    <scope>NUCLEOTIDE SEQUENCE</scope>
</reference>
<protein>
    <recommendedName>
        <fullName evidence="3">Glycosyl transferase family 1 domain-containing protein</fullName>
    </recommendedName>
</protein>
<dbReference type="GO" id="GO:0009103">
    <property type="term" value="P:lipopolysaccharide biosynthetic process"/>
    <property type="evidence" value="ECO:0007669"/>
    <property type="project" value="TreeGrafter"/>
</dbReference>
<dbReference type="PANTHER" id="PTHR46401:SF2">
    <property type="entry name" value="GLYCOSYLTRANSFERASE WBBK-RELATED"/>
    <property type="match status" value="1"/>
</dbReference>
<evidence type="ECO:0008006" key="3">
    <source>
        <dbReference type="Google" id="ProtNLM"/>
    </source>
</evidence>
<keyword evidence="1" id="KW-0808">Transferase</keyword>
<sequence length="237" mass="27905">MEGIIFKKDGTYIQPTRTDEKEEKVDSLIPYLNKIITIEQGVTFGDFFDYVMQESEQYSIIFHSQLGGFDLTKWTDEWDNPDTTDNELEELTFLEVYWIAETWFDRDELDDYVDIIKPMDQKNLINYLKKADIFVFPSLTEGLPNVVLEAMSMKLPVILTRISGNIELAQNIGSILVDINNSQQLFEAILHYYNNPREIQIGGEINRNYITNTFRWEKHAKELYQTYIFLINKKKII</sequence>
<dbReference type="PANTHER" id="PTHR46401">
    <property type="entry name" value="GLYCOSYLTRANSFERASE WBBK-RELATED"/>
    <property type="match status" value="1"/>
</dbReference>
<evidence type="ECO:0000256" key="1">
    <source>
        <dbReference type="ARBA" id="ARBA00022679"/>
    </source>
</evidence>
<dbReference type="Gene3D" id="3.40.50.2000">
    <property type="entry name" value="Glycogen Phosphorylase B"/>
    <property type="match status" value="2"/>
</dbReference>
<dbReference type="CDD" id="cd03801">
    <property type="entry name" value="GT4_PimA-like"/>
    <property type="match status" value="1"/>
</dbReference>
<comment type="caution">
    <text evidence="2">The sequence shown here is derived from an EMBL/GenBank/DDBJ whole genome shotgun (WGS) entry which is preliminary data.</text>
</comment>
<proteinExistence type="predicted"/>
<name>A0A0F8VY56_9ZZZZ</name>